<evidence type="ECO:0000313" key="3">
    <source>
        <dbReference type="EMBL" id="MFC6591753.1"/>
    </source>
</evidence>
<proteinExistence type="predicted"/>
<keyword evidence="1" id="KW-0732">Signal</keyword>
<dbReference type="Pfam" id="PF14326">
    <property type="entry name" value="DUF4384"/>
    <property type="match status" value="1"/>
</dbReference>
<protein>
    <submittedName>
        <fullName evidence="3">DUF4384 domain-containing protein</fullName>
    </submittedName>
</protein>
<gene>
    <name evidence="3" type="ORF">ACFP81_06815</name>
</gene>
<feature type="signal peptide" evidence="1">
    <location>
        <begin position="1"/>
        <end position="18"/>
    </location>
</feature>
<evidence type="ECO:0000313" key="4">
    <source>
        <dbReference type="Proteomes" id="UP001596297"/>
    </source>
</evidence>
<dbReference type="InterPro" id="IPR025493">
    <property type="entry name" value="DUF4384"/>
</dbReference>
<evidence type="ECO:0000259" key="2">
    <source>
        <dbReference type="Pfam" id="PF14326"/>
    </source>
</evidence>
<name>A0ABW1YCN5_9DEIO</name>
<reference evidence="4" key="1">
    <citation type="journal article" date="2019" name="Int. J. Syst. Evol. Microbiol.">
        <title>The Global Catalogue of Microorganisms (GCM) 10K type strain sequencing project: providing services to taxonomists for standard genome sequencing and annotation.</title>
        <authorList>
            <consortium name="The Broad Institute Genomics Platform"/>
            <consortium name="The Broad Institute Genome Sequencing Center for Infectious Disease"/>
            <person name="Wu L."/>
            <person name="Ma J."/>
        </authorList>
    </citation>
    <scope>NUCLEOTIDE SEQUENCE [LARGE SCALE GENOMIC DNA]</scope>
    <source>
        <strain evidence="4">CGMCC 1.15772</strain>
    </source>
</reference>
<organism evidence="3 4">
    <name type="scientific">Deinococcus lacus</name>
    <dbReference type="NCBI Taxonomy" id="392561"/>
    <lineage>
        <taxon>Bacteria</taxon>
        <taxon>Thermotogati</taxon>
        <taxon>Deinococcota</taxon>
        <taxon>Deinococci</taxon>
        <taxon>Deinococcales</taxon>
        <taxon>Deinococcaceae</taxon>
        <taxon>Deinococcus</taxon>
    </lineage>
</organism>
<accession>A0ABW1YCN5</accession>
<comment type="caution">
    <text evidence="3">The sequence shown here is derived from an EMBL/GenBank/DDBJ whole genome shotgun (WGS) entry which is preliminary data.</text>
</comment>
<dbReference type="Proteomes" id="UP001596297">
    <property type="component" value="Unassembled WGS sequence"/>
</dbReference>
<feature type="domain" description="DUF4384" evidence="2">
    <location>
        <begin position="50"/>
        <end position="121"/>
    </location>
</feature>
<keyword evidence="4" id="KW-1185">Reference proteome</keyword>
<dbReference type="EMBL" id="JBHSWD010000001">
    <property type="protein sequence ID" value="MFC6591753.1"/>
    <property type="molecule type" value="Genomic_DNA"/>
</dbReference>
<sequence length="165" mass="18055">MKKTPILLLGAAALSLSACTVTTRPNLNLSASSGNLLAGIVSDKGEGSEYEVGEAVRLHVTARTPGYLTLVARQSDGSAQVLMRNVYIEKGTTTFPREGDNVSFNAGLPRGVQKVRAIFTRVRPTTDLVVGGVYADDRWNAVSDQYLRPFEPEDRDVQETYFYIR</sequence>
<dbReference type="RefSeq" id="WP_380082763.1">
    <property type="nucleotide sequence ID" value="NZ_JBHSWD010000001.1"/>
</dbReference>
<feature type="chain" id="PRO_5045771618" evidence="1">
    <location>
        <begin position="19"/>
        <end position="165"/>
    </location>
</feature>
<evidence type="ECO:0000256" key="1">
    <source>
        <dbReference type="SAM" id="SignalP"/>
    </source>
</evidence>
<dbReference type="PROSITE" id="PS51257">
    <property type="entry name" value="PROKAR_LIPOPROTEIN"/>
    <property type="match status" value="1"/>
</dbReference>